<feature type="region of interest" description="Disordered" evidence="3">
    <location>
        <begin position="320"/>
        <end position="343"/>
    </location>
</feature>
<gene>
    <name evidence="4" type="ORF">HK103_002523</name>
</gene>
<proteinExistence type="predicted"/>
<evidence type="ECO:0000313" key="5">
    <source>
        <dbReference type="Proteomes" id="UP001210925"/>
    </source>
</evidence>
<dbReference type="AlphaFoldDB" id="A0AAD5ULU0"/>
<keyword evidence="5" id="KW-1185">Reference proteome</keyword>
<sequence>MPEINQIDQHLQKLATTPEYQLFCQQYGAKYTHDIAKACCYFDHKGRVQMIGYALAIRNELSQSQIKNLVGLHTAMERVFKLAAVINELPKSEDRIKSSKLISNAIEKIEYAIQNIWGFQMNSEFHRYWLQTPNYPEENTQLNSIQRSIKEFQQVVANPQLGSNYLGSIKEMMEAIECKILILKEHQRDSMKDLLDQERLLSLEIKTIQSGIDKADSVSLVKNPTTLGKINEHTSNLLPEVVEFQKFAGKYGHEGGWETSNHQAFVKLARKYQGDKLYRICAKKLPLVSYEEAQAHDEWFREYDEKYKANKDAIQLWKNKPKDELIPKQEKTQKVDKSQSQEEREMQKYQVLLWRKAKNEESRKQNELKEKLKQAELEKKKIEKEKQEYKRQLLQKRKEETEKKEPPPVVKQTSVNHRLMKMKQKLLQDRYVEKRASIRLKKEEEEREKLARLAKLTEKVQVNIKHDPERIFKPTASMLQKQNSASSMDNLLYIPIYGHGRAIPAWSKDINR</sequence>
<dbReference type="PANTHER" id="PTHR21549:SF0">
    <property type="entry name" value="COILED-COIL DOMAIN-CONTAINING PROTEIN 112"/>
    <property type="match status" value="1"/>
</dbReference>
<evidence type="ECO:0000256" key="2">
    <source>
        <dbReference type="SAM" id="Coils"/>
    </source>
</evidence>
<evidence type="ECO:0000256" key="3">
    <source>
        <dbReference type="SAM" id="MobiDB-lite"/>
    </source>
</evidence>
<name>A0AAD5ULU0_9FUNG</name>
<comment type="caution">
    <text evidence="4">The sequence shown here is derived from an EMBL/GenBank/DDBJ whole genome shotgun (WGS) entry which is preliminary data.</text>
</comment>
<keyword evidence="1 2" id="KW-0175">Coiled coil</keyword>
<feature type="coiled-coil region" evidence="2">
    <location>
        <begin position="355"/>
        <end position="404"/>
    </location>
</feature>
<dbReference type="EMBL" id="JADGKB010000019">
    <property type="protein sequence ID" value="KAJ3259325.1"/>
    <property type="molecule type" value="Genomic_DNA"/>
</dbReference>
<evidence type="ECO:0000256" key="1">
    <source>
        <dbReference type="ARBA" id="ARBA00023054"/>
    </source>
</evidence>
<accession>A0AAD5ULU0</accession>
<reference evidence="4" key="1">
    <citation type="submission" date="2020-05" db="EMBL/GenBank/DDBJ databases">
        <title>Phylogenomic resolution of chytrid fungi.</title>
        <authorList>
            <person name="Stajich J.E."/>
            <person name="Amses K."/>
            <person name="Simmons R."/>
            <person name="Seto K."/>
            <person name="Myers J."/>
            <person name="Bonds A."/>
            <person name="Quandt C.A."/>
            <person name="Barry K."/>
            <person name="Liu P."/>
            <person name="Grigoriev I."/>
            <person name="Longcore J.E."/>
            <person name="James T.Y."/>
        </authorList>
    </citation>
    <scope>NUCLEOTIDE SEQUENCE</scope>
    <source>
        <strain evidence="4">PLAUS21</strain>
    </source>
</reference>
<dbReference type="Proteomes" id="UP001210925">
    <property type="component" value="Unassembled WGS sequence"/>
</dbReference>
<feature type="coiled-coil region" evidence="2">
    <location>
        <begin position="433"/>
        <end position="460"/>
    </location>
</feature>
<dbReference type="PANTHER" id="PTHR21549">
    <property type="entry name" value="MUTATED IN BLADDER CANCER 1"/>
    <property type="match status" value="1"/>
</dbReference>
<evidence type="ECO:0000313" key="4">
    <source>
        <dbReference type="EMBL" id="KAJ3259325.1"/>
    </source>
</evidence>
<organism evidence="4 5">
    <name type="scientific">Boothiomyces macroporosus</name>
    <dbReference type="NCBI Taxonomy" id="261099"/>
    <lineage>
        <taxon>Eukaryota</taxon>
        <taxon>Fungi</taxon>
        <taxon>Fungi incertae sedis</taxon>
        <taxon>Chytridiomycota</taxon>
        <taxon>Chytridiomycota incertae sedis</taxon>
        <taxon>Chytridiomycetes</taxon>
        <taxon>Rhizophydiales</taxon>
        <taxon>Terramycetaceae</taxon>
        <taxon>Boothiomyces</taxon>
    </lineage>
</organism>
<protein>
    <submittedName>
        <fullName evidence="4">Uncharacterized protein</fullName>
    </submittedName>
</protein>
<dbReference type="InterPro" id="IPR039902">
    <property type="entry name" value="CCDC148/CCDC112"/>
</dbReference>